<dbReference type="HOGENOM" id="CLU_3081176_0_0_9"/>
<name>G9ZLD7_9LACO</name>
<comment type="caution">
    <text evidence="1">The sequence shown here is derived from an EMBL/GenBank/DDBJ whole genome shotgun (WGS) entry which is preliminary data.</text>
</comment>
<evidence type="ECO:0000313" key="1">
    <source>
        <dbReference type="EMBL" id="EHM00405.1"/>
    </source>
</evidence>
<dbReference type="EMBL" id="AGEY01000026">
    <property type="protein sequence ID" value="EHM00405.1"/>
    <property type="molecule type" value="Genomic_DNA"/>
</dbReference>
<sequence>MLPTYIKLSLSVIAQSSSSKNVPAHPRTNDGRFHSVLILLLFSSSQIILKFN</sequence>
<accession>G9ZLD7</accession>
<proteinExistence type="predicted"/>
<dbReference type="AlphaFoldDB" id="G9ZLD7"/>
<reference evidence="1 2" key="1">
    <citation type="submission" date="2011-09" db="EMBL/GenBank/DDBJ databases">
        <authorList>
            <person name="Weinstock G."/>
            <person name="Sodergren E."/>
            <person name="Clifton S."/>
            <person name="Fulton L."/>
            <person name="Fulton B."/>
            <person name="Courtney L."/>
            <person name="Fronick C."/>
            <person name="Harrison M."/>
            <person name="Strong C."/>
            <person name="Farmer C."/>
            <person name="Delahaunty K."/>
            <person name="Markovic C."/>
            <person name="Hall O."/>
            <person name="Minx P."/>
            <person name="Tomlinson C."/>
            <person name="Mitreva M."/>
            <person name="Hou S."/>
            <person name="Chen J."/>
            <person name="Wollam A."/>
            <person name="Pepin K.H."/>
            <person name="Johnson M."/>
            <person name="Bhonagiri V."/>
            <person name="Zhang X."/>
            <person name="Suruliraj S."/>
            <person name="Warren W."/>
            <person name="Chinwalla A."/>
            <person name="Mardis E.R."/>
            <person name="Wilson R.K."/>
        </authorList>
    </citation>
    <scope>NUCLEOTIDE SEQUENCE [LARGE SCALE GENOMIC DNA]</scope>
    <source>
        <strain evidence="1 2">F0439</strain>
    </source>
</reference>
<protein>
    <submittedName>
        <fullName evidence="1">Uncharacterized protein</fullName>
    </submittedName>
</protein>
<dbReference type="Proteomes" id="UP000004625">
    <property type="component" value="Unassembled WGS sequence"/>
</dbReference>
<gene>
    <name evidence="1" type="ORF">HMPREF9103_00535</name>
</gene>
<keyword evidence="2" id="KW-1185">Reference proteome</keyword>
<organism evidence="1 2">
    <name type="scientific">Lentilactobacillus parafarraginis F0439</name>
    <dbReference type="NCBI Taxonomy" id="797515"/>
    <lineage>
        <taxon>Bacteria</taxon>
        <taxon>Bacillati</taxon>
        <taxon>Bacillota</taxon>
        <taxon>Bacilli</taxon>
        <taxon>Lactobacillales</taxon>
        <taxon>Lactobacillaceae</taxon>
        <taxon>Lentilactobacillus</taxon>
    </lineage>
</organism>
<evidence type="ECO:0000313" key="2">
    <source>
        <dbReference type="Proteomes" id="UP000004625"/>
    </source>
</evidence>